<dbReference type="SUPFAM" id="SSF81324">
    <property type="entry name" value="Voltage-gated potassium channels"/>
    <property type="match status" value="1"/>
</dbReference>
<dbReference type="EMBL" id="VXIV02000065">
    <property type="protein sequence ID" value="KAF6041227.1"/>
    <property type="molecule type" value="Genomic_DNA"/>
</dbReference>
<feature type="transmembrane region" description="Helical" evidence="11">
    <location>
        <begin position="14"/>
        <end position="34"/>
    </location>
</feature>
<evidence type="ECO:0000256" key="11">
    <source>
        <dbReference type="SAM" id="Phobius"/>
    </source>
</evidence>
<evidence type="ECO:0000256" key="5">
    <source>
        <dbReference type="ARBA" id="ARBA00022826"/>
    </source>
</evidence>
<dbReference type="InterPro" id="IPR005821">
    <property type="entry name" value="Ion_trans_dom"/>
</dbReference>
<organism evidence="13 14">
    <name type="scientific">Bugula neritina</name>
    <name type="common">Brown bryozoan</name>
    <name type="synonym">Sertularia neritina</name>
    <dbReference type="NCBI Taxonomy" id="10212"/>
    <lineage>
        <taxon>Eukaryota</taxon>
        <taxon>Metazoa</taxon>
        <taxon>Spiralia</taxon>
        <taxon>Lophotrochozoa</taxon>
        <taxon>Bryozoa</taxon>
        <taxon>Gymnolaemata</taxon>
        <taxon>Cheilostomatida</taxon>
        <taxon>Flustrina</taxon>
        <taxon>Buguloidea</taxon>
        <taxon>Bugulidae</taxon>
        <taxon>Bugula</taxon>
    </lineage>
</organism>
<evidence type="ECO:0000256" key="6">
    <source>
        <dbReference type="ARBA" id="ARBA00022958"/>
    </source>
</evidence>
<evidence type="ECO:0000256" key="3">
    <source>
        <dbReference type="ARBA" id="ARBA00022538"/>
    </source>
</evidence>
<dbReference type="GO" id="GO:0005251">
    <property type="term" value="F:delayed rectifier potassium channel activity"/>
    <property type="evidence" value="ECO:0007669"/>
    <property type="project" value="TreeGrafter"/>
</dbReference>
<comment type="subcellular location">
    <subcellularLocation>
        <location evidence="1">Membrane</location>
        <topology evidence="1">Multi-pass membrane protein</topology>
    </subcellularLocation>
</comment>
<name>A0A7J7KST5_BUGNE</name>
<evidence type="ECO:0000313" key="14">
    <source>
        <dbReference type="Proteomes" id="UP000593567"/>
    </source>
</evidence>
<gene>
    <name evidence="13" type="ORF">EB796_000458</name>
</gene>
<dbReference type="FunFam" id="1.10.287.70:FF:000028">
    <property type="entry name" value="potassium voltage-gated channel subfamily D member 3"/>
    <property type="match status" value="1"/>
</dbReference>
<evidence type="ECO:0000256" key="10">
    <source>
        <dbReference type="ARBA" id="ARBA00023303"/>
    </source>
</evidence>
<sequence length="174" mass="19783">MTSKEDGTTLLFNISYFPVFASFVDGLMIIILTLKACLKELTIMVLYLVIAMFLFATTISFVELQSDTGVGIPDCIYGYWWAIITMTTVGYGDFYPTTVVGYIIGVMCSITGIILTALPVAVIGSNFNVYWEHNKRRRQLLMAALKRESEREKEDREIHDSHENVQLDIEYLQL</sequence>
<dbReference type="OrthoDB" id="415460at2759"/>
<evidence type="ECO:0000256" key="9">
    <source>
        <dbReference type="ARBA" id="ARBA00023136"/>
    </source>
</evidence>
<comment type="caution">
    <text evidence="13">The sequence shown here is derived from an EMBL/GenBank/DDBJ whole genome shotgun (WGS) entry which is preliminary data.</text>
</comment>
<proteinExistence type="predicted"/>
<evidence type="ECO:0000256" key="8">
    <source>
        <dbReference type="ARBA" id="ARBA00023065"/>
    </source>
</evidence>
<evidence type="ECO:0000259" key="12">
    <source>
        <dbReference type="Pfam" id="PF00520"/>
    </source>
</evidence>
<keyword evidence="7 11" id="KW-1133">Transmembrane helix</keyword>
<dbReference type="PRINTS" id="PR00169">
    <property type="entry name" value="KCHANNEL"/>
</dbReference>
<dbReference type="GO" id="GO:0008076">
    <property type="term" value="C:voltage-gated potassium channel complex"/>
    <property type="evidence" value="ECO:0007669"/>
    <property type="project" value="InterPro"/>
</dbReference>
<keyword evidence="10" id="KW-0407">Ion channel</keyword>
<dbReference type="GO" id="GO:0001508">
    <property type="term" value="P:action potential"/>
    <property type="evidence" value="ECO:0007669"/>
    <property type="project" value="TreeGrafter"/>
</dbReference>
<dbReference type="Pfam" id="PF00520">
    <property type="entry name" value="Ion_trans"/>
    <property type="match status" value="1"/>
</dbReference>
<dbReference type="AlphaFoldDB" id="A0A7J7KST5"/>
<accession>A0A7J7KST5</accession>
<keyword evidence="8" id="KW-0406">Ion transport</keyword>
<evidence type="ECO:0000256" key="4">
    <source>
        <dbReference type="ARBA" id="ARBA00022692"/>
    </source>
</evidence>
<keyword evidence="9 11" id="KW-0472">Membrane</keyword>
<feature type="transmembrane region" description="Helical" evidence="11">
    <location>
        <begin position="41"/>
        <end position="62"/>
    </location>
</feature>
<keyword evidence="3" id="KW-0633">Potassium transport</keyword>
<keyword evidence="2" id="KW-0813">Transport</keyword>
<reference evidence="13" key="1">
    <citation type="submission" date="2020-06" db="EMBL/GenBank/DDBJ databases">
        <title>Draft genome of Bugula neritina, a colonial animal packing powerful symbionts and potential medicines.</title>
        <authorList>
            <person name="Rayko M."/>
        </authorList>
    </citation>
    <scope>NUCLEOTIDE SEQUENCE [LARGE SCALE GENOMIC DNA]</scope>
    <source>
        <strain evidence="13">Kwan_BN1</strain>
    </source>
</reference>
<keyword evidence="14" id="KW-1185">Reference proteome</keyword>
<evidence type="ECO:0000313" key="13">
    <source>
        <dbReference type="EMBL" id="KAF6041227.1"/>
    </source>
</evidence>
<dbReference type="Proteomes" id="UP000593567">
    <property type="component" value="Unassembled WGS sequence"/>
</dbReference>
<feature type="domain" description="Ion transport" evidence="12">
    <location>
        <begin position="14"/>
        <end position="129"/>
    </location>
</feature>
<protein>
    <recommendedName>
        <fullName evidence="12">Ion transport domain-containing protein</fullName>
    </recommendedName>
</protein>
<dbReference type="PANTHER" id="PTHR11537:SF252">
    <property type="entry name" value="POTASSIUM VOLTAGE-GATED CHANNEL PROTEIN SHAW"/>
    <property type="match status" value="1"/>
</dbReference>
<keyword evidence="4 11" id="KW-0812">Transmembrane</keyword>
<dbReference type="PANTHER" id="PTHR11537">
    <property type="entry name" value="VOLTAGE-GATED POTASSIUM CHANNEL"/>
    <property type="match status" value="1"/>
</dbReference>
<keyword evidence="6" id="KW-0630">Potassium</keyword>
<keyword evidence="5" id="KW-0631">Potassium channel</keyword>
<feature type="transmembrane region" description="Helical" evidence="11">
    <location>
        <begin position="99"/>
        <end position="131"/>
    </location>
</feature>
<dbReference type="Gene3D" id="1.10.287.70">
    <property type="match status" value="1"/>
</dbReference>
<dbReference type="InterPro" id="IPR028325">
    <property type="entry name" value="VG_K_chnl"/>
</dbReference>
<evidence type="ECO:0000256" key="2">
    <source>
        <dbReference type="ARBA" id="ARBA00022448"/>
    </source>
</evidence>
<evidence type="ECO:0000256" key="7">
    <source>
        <dbReference type="ARBA" id="ARBA00022989"/>
    </source>
</evidence>
<evidence type="ECO:0000256" key="1">
    <source>
        <dbReference type="ARBA" id="ARBA00004141"/>
    </source>
</evidence>